<sequence>TLLSDPFKGPYYVSVRVDYPPSVVYPHLSLYLAKISEAIKRPVIASRCGQTQEIYAITGKDELVLVTQEEARQCNSSNYETGVVLETESNCLPGKCQREGRQIARSLFCCLFSCSN</sequence>
<accession>A0A8R1YYZ6</accession>
<dbReference type="AlphaFoldDB" id="A0A2A6BRC1"/>
<dbReference type="Proteomes" id="UP000005239">
    <property type="component" value="Unassembled WGS sequence"/>
</dbReference>
<evidence type="ECO:0000313" key="1">
    <source>
        <dbReference type="EnsemblMetazoa" id="PPA41895.1"/>
    </source>
</evidence>
<reference evidence="1" key="2">
    <citation type="submission" date="2022-06" db="UniProtKB">
        <authorList>
            <consortium name="EnsemblMetazoa"/>
        </authorList>
    </citation>
    <scope>IDENTIFICATION</scope>
    <source>
        <strain evidence="1">PS312</strain>
    </source>
</reference>
<proteinExistence type="predicted"/>
<accession>A0A2A6BRC1</accession>
<gene>
    <name evidence="1" type="primary">WBGene00280264</name>
</gene>
<protein>
    <submittedName>
        <fullName evidence="1">Uncharacterized protein</fullName>
    </submittedName>
</protein>
<reference evidence="2" key="1">
    <citation type="journal article" date="2008" name="Nat. Genet.">
        <title>The Pristionchus pacificus genome provides a unique perspective on nematode lifestyle and parasitism.</title>
        <authorList>
            <person name="Dieterich C."/>
            <person name="Clifton S.W."/>
            <person name="Schuster L.N."/>
            <person name="Chinwalla A."/>
            <person name="Delehaunty K."/>
            <person name="Dinkelacker I."/>
            <person name="Fulton L."/>
            <person name="Fulton R."/>
            <person name="Godfrey J."/>
            <person name="Minx P."/>
            <person name="Mitreva M."/>
            <person name="Roeseler W."/>
            <person name="Tian H."/>
            <person name="Witte H."/>
            <person name="Yang S.P."/>
            <person name="Wilson R.K."/>
            <person name="Sommer R.J."/>
        </authorList>
    </citation>
    <scope>NUCLEOTIDE SEQUENCE [LARGE SCALE GENOMIC DNA]</scope>
    <source>
        <strain evidence="2">PS312</strain>
    </source>
</reference>
<evidence type="ECO:0000313" key="2">
    <source>
        <dbReference type="Proteomes" id="UP000005239"/>
    </source>
</evidence>
<name>A0A2A6BRC1_PRIPA</name>
<organism evidence="1 2">
    <name type="scientific">Pristionchus pacificus</name>
    <name type="common">Parasitic nematode worm</name>
    <dbReference type="NCBI Taxonomy" id="54126"/>
    <lineage>
        <taxon>Eukaryota</taxon>
        <taxon>Metazoa</taxon>
        <taxon>Ecdysozoa</taxon>
        <taxon>Nematoda</taxon>
        <taxon>Chromadorea</taxon>
        <taxon>Rhabditida</taxon>
        <taxon>Rhabditina</taxon>
        <taxon>Diplogasteromorpha</taxon>
        <taxon>Diplogasteroidea</taxon>
        <taxon>Neodiplogasteridae</taxon>
        <taxon>Pristionchus</taxon>
    </lineage>
</organism>
<keyword evidence="2" id="KW-1185">Reference proteome</keyword>
<dbReference type="EnsemblMetazoa" id="PPA41895.1">
    <property type="protein sequence ID" value="PPA41895.1"/>
    <property type="gene ID" value="WBGene00280264"/>
</dbReference>